<name>A0AAV7JL59_9METZ</name>
<proteinExistence type="predicted"/>
<evidence type="ECO:0000256" key="2">
    <source>
        <dbReference type="SAM" id="Phobius"/>
    </source>
</evidence>
<dbReference type="EMBL" id="JAKMXF010000318">
    <property type="protein sequence ID" value="KAI6649682.1"/>
    <property type="molecule type" value="Genomic_DNA"/>
</dbReference>
<dbReference type="Pfam" id="PF00219">
    <property type="entry name" value="IGFBP"/>
    <property type="match status" value="1"/>
</dbReference>
<evidence type="ECO:0000259" key="5">
    <source>
        <dbReference type="PROSITE" id="PS51323"/>
    </source>
</evidence>
<dbReference type="SMART" id="SM00214">
    <property type="entry name" value="VWC"/>
    <property type="match status" value="2"/>
</dbReference>
<dbReference type="Gene3D" id="4.10.40.20">
    <property type="match status" value="1"/>
</dbReference>
<dbReference type="InterPro" id="IPR001007">
    <property type="entry name" value="VWF_dom"/>
</dbReference>
<evidence type="ECO:0000313" key="6">
    <source>
        <dbReference type="EMBL" id="KAI6649682.1"/>
    </source>
</evidence>
<dbReference type="Proteomes" id="UP001165289">
    <property type="component" value="Unassembled WGS sequence"/>
</dbReference>
<feature type="signal peptide" evidence="3">
    <location>
        <begin position="1"/>
        <end position="17"/>
    </location>
</feature>
<dbReference type="SUPFAM" id="SSF57184">
    <property type="entry name" value="Growth factor receptor domain"/>
    <property type="match status" value="1"/>
</dbReference>
<dbReference type="AlphaFoldDB" id="A0AAV7JL59"/>
<evidence type="ECO:0000313" key="7">
    <source>
        <dbReference type="Proteomes" id="UP001165289"/>
    </source>
</evidence>
<comment type="caution">
    <text evidence="6">The sequence shown here is derived from an EMBL/GenBank/DDBJ whole genome shotgun (WGS) entry which is preliminary data.</text>
</comment>
<feature type="domain" description="IGFBP N-terminal" evidence="5">
    <location>
        <begin position="18"/>
        <end position="89"/>
    </location>
</feature>
<sequence>MYLSLIIVFLLTYNTFCIEGNCPTCIEDNCPPVDSSCTQSNKVLDECNCCLVCPKFVGEACGPGLGRCLYSLVCMRDDPYSEQGTCQDIDRDHLECNNAICIEDHPIDCKEGEIYKPGNIRNCCPTSGKCVCRRSTCEIPTCRDNELAVMIMPAALSGECCDTYICMPYRDNLTNALCPEDSVWDEQTQDCVCLHCDVINCPDGFTRVRESLGDGKPGSCCNEDICVPVHNETCIHRGILHFKDETWYPDSCHNCICARGRTVCIRNNCPSLPCPAANQVVMEGKCCPSCTANDTNDIVNTPNSDTTNPPLETLGMNYCISSNDTHQPVGAIWDDGCQSCTCLQKGITMCEEESCPQLRCKLSTIQPGQCCPKCSDEVTLDACELTNGKLTHEGNVIHTIYHDDVDTVSTTEVCQSCKCVSTELECTLGPCDAKIDTCRSLEKQDINNLPSWLEDYAVVFMINNSLNQNPQTICSYFEYKLTVKHDQRALQFYTHDRYLDGLTYFVITASGTDSNNPYHTFKSPQETIAILLSIQHPSLFHLKQIMTYSEFQLQVNNHISNPDGHLSTNMLILYSITGVFTLILVVIIIIMTVVSTYTLSKMFRDHTFPCQKKNCHLDSLELNINSLDRRVQPVSRYVELQTRYSPSSGSNTTTSSCPV</sequence>
<keyword evidence="2" id="KW-1133">Transmembrane helix</keyword>
<dbReference type="InterPro" id="IPR009030">
    <property type="entry name" value="Growth_fac_rcpt_cys_sf"/>
</dbReference>
<evidence type="ECO:0000259" key="4">
    <source>
        <dbReference type="PROSITE" id="PS50184"/>
    </source>
</evidence>
<keyword evidence="3" id="KW-0732">Signal</keyword>
<organism evidence="6 7">
    <name type="scientific">Oopsacas minuta</name>
    <dbReference type="NCBI Taxonomy" id="111878"/>
    <lineage>
        <taxon>Eukaryota</taxon>
        <taxon>Metazoa</taxon>
        <taxon>Porifera</taxon>
        <taxon>Hexactinellida</taxon>
        <taxon>Hexasterophora</taxon>
        <taxon>Lyssacinosida</taxon>
        <taxon>Leucopsacidae</taxon>
        <taxon>Oopsacas</taxon>
    </lineage>
</organism>
<dbReference type="PROSITE" id="PS50184">
    <property type="entry name" value="VWFC_2"/>
    <property type="match status" value="2"/>
</dbReference>
<keyword evidence="2" id="KW-0472">Membrane</keyword>
<dbReference type="Gene3D" id="6.20.200.20">
    <property type="match status" value="2"/>
</dbReference>
<dbReference type="PROSITE" id="PS51323">
    <property type="entry name" value="IGFBP_N_2"/>
    <property type="match status" value="1"/>
</dbReference>
<protein>
    <submittedName>
        <fullName evidence="6">CRiM (Cysteine Rich motor neuron protein)-like</fullName>
    </submittedName>
</protein>
<feature type="transmembrane region" description="Helical" evidence="2">
    <location>
        <begin position="571"/>
        <end position="594"/>
    </location>
</feature>
<accession>A0AAV7JL59</accession>
<dbReference type="Pfam" id="PF23334">
    <property type="entry name" value="VWC2L_2nd"/>
    <property type="match status" value="1"/>
</dbReference>
<reference evidence="6 7" key="1">
    <citation type="journal article" date="2023" name="BMC Biol.">
        <title>The compact genome of the sponge Oopsacas minuta (Hexactinellida) is lacking key metazoan core genes.</title>
        <authorList>
            <person name="Santini S."/>
            <person name="Schenkelaars Q."/>
            <person name="Jourda C."/>
            <person name="Duchesne M."/>
            <person name="Belahbib H."/>
            <person name="Rocher C."/>
            <person name="Selva M."/>
            <person name="Riesgo A."/>
            <person name="Vervoort M."/>
            <person name="Leys S.P."/>
            <person name="Kodjabachian L."/>
            <person name="Le Bivic A."/>
            <person name="Borchiellini C."/>
            <person name="Claverie J.M."/>
            <person name="Renard E."/>
        </authorList>
    </citation>
    <scope>NUCLEOTIDE SEQUENCE [LARGE SCALE GENOMIC DNA]</scope>
    <source>
        <strain evidence="6">SPO-2</strain>
    </source>
</reference>
<dbReference type="SUPFAM" id="SSF57603">
    <property type="entry name" value="FnI-like domain"/>
    <property type="match status" value="2"/>
</dbReference>
<evidence type="ECO:0000256" key="1">
    <source>
        <dbReference type="ARBA" id="ARBA00023157"/>
    </source>
</evidence>
<evidence type="ECO:0000256" key="3">
    <source>
        <dbReference type="SAM" id="SignalP"/>
    </source>
</evidence>
<feature type="domain" description="VWFC" evidence="4">
    <location>
        <begin position="232"/>
        <end position="291"/>
    </location>
</feature>
<dbReference type="GO" id="GO:0005576">
    <property type="term" value="C:extracellular region"/>
    <property type="evidence" value="ECO:0007669"/>
    <property type="project" value="InterPro"/>
</dbReference>
<keyword evidence="1" id="KW-1015">Disulfide bond</keyword>
<dbReference type="Pfam" id="PF00093">
    <property type="entry name" value="VWC"/>
    <property type="match status" value="1"/>
</dbReference>
<feature type="chain" id="PRO_5043686801" evidence="3">
    <location>
        <begin position="18"/>
        <end position="659"/>
    </location>
</feature>
<dbReference type="InterPro" id="IPR000867">
    <property type="entry name" value="IGFBP-like"/>
</dbReference>
<gene>
    <name evidence="6" type="ORF">LOD99_6472</name>
</gene>
<keyword evidence="2" id="KW-0812">Transmembrane</keyword>
<feature type="domain" description="VWFC" evidence="4">
    <location>
        <begin position="317"/>
        <end position="375"/>
    </location>
</feature>
<dbReference type="PROSITE" id="PS01208">
    <property type="entry name" value="VWFC_1"/>
    <property type="match status" value="2"/>
</dbReference>
<keyword evidence="7" id="KW-1185">Reference proteome</keyword>